<protein>
    <submittedName>
        <fullName evidence="1">Uncharacterized protein</fullName>
    </submittedName>
</protein>
<evidence type="ECO:0000313" key="2">
    <source>
        <dbReference type="Proteomes" id="UP001234202"/>
    </source>
</evidence>
<keyword evidence="2" id="KW-1185">Reference proteome</keyword>
<comment type="caution">
    <text evidence="1">The sequence shown here is derived from an EMBL/GenBank/DDBJ whole genome shotgun (WGS) entry which is preliminary data.</text>
</comment>
<reference evidence="1" key="1">
    <citation type="submission" date="2023-04" db="EMBL/GenBank/DDBJ databases">
        <title>Draft Genome sequencing of Naganishia species isolated from polar environments using Oxford Nanopore Technology.</title>
        <authorList>
            <person name="Leo P."/>
            <person name="Venkateswaran K."/>
        </authorList>
    </citation>
    <scope>NUCLEOTIDE SEQUENCE</scope>
    <source>
        <strain evidence="1">DBVPG 5303</strain>
    </source>
</reference>
<accession>A0ACC2WTU0</accession>
<proteinExistence type="predicted"/>
<sequence length="377" mass="39775">MSISMKVARLVKVGQPLEPGTAEKPTTIGPNDVLVRVAACGLVPNTPNVLNGLYPFPLQQLPAIFGLDVSGTIEAIGAHVLNLKVGDRCYVNPHLTCGTCPLCRKNRRDLCLNGCLRGYFAMSEGGAKMLAQYPIGGLSEYVVSPDVNIALLPENIDFKTASRLGYIGTSFGALKRGDLGPSKTILINGVTGTLGVSAVAIALGFGATKILGIGRNKERLEQVERMSSQTGRIVTLSSEDDTDPVAWVKQQTNGLGVDMMYDCLGAGGSANSTDAFIKNGAIRVGGKALLAAGGAEGQISASYSEWMNKDTAVLGSMWFTNQEADEMISLIAAGVIDFSFLEHETFELEDVNKALKVVGGRPGGFKNVVVMVGEKSE</sequence>
<dbReference type="Proteomes" id="UP001234202">
    <property type="component" value="Unassembled WGS sequence"/>
</dbReference>
<dbReference type="EMBL" id="JASBWV010000047">
    <property type="protein sequence ID" value="KAJ9115179.1"/>
    <property type="molecule type" value="Genomic_DNA"/>
</dbReference>
<evidence type="ECO:0000313" key="1">
    <source>
        <dbReference type="EMBL" id="KAJ9115179.1"/>
    </source>
</evidence>
<organism evidence="1 2">
    <name type="scientific">Naganishia onofrii</name>
    <dbReference type="NCBI Taxonomy" id="1851511"/>
    <lineage>
        <taxon>Eukaryota</taxon>
        <taxon>Fungi</taxon>
        <taxon>Dikarya</taxon>
        <taxon>Basidiomycota</taxon>
        <taxon>Agaricomycotina</taxon>
        <taxon>Tremellomycetes</taxon>
        <taxon>Filobasidiales</taxon>
        <taxon>Filobasidiaceae</taxon>
        <taxon>Naganishia</taxon>
    </lineage>
</organism>
<gene>
    <name evidence="1" type="ORF">QFC24_007052</name>
</gene>
<name>A0ACC2WTU0_9TREE</name>